<reference evidence="3" key="1">
    <citation type="submission" date="2023-03" db="EMBL/GenBank/DDBJ databases">
        <title>Massive genome expansion in bonnet fungi (Mycena s.s.) driven by repeated elements and novel gene families across ecological guilds.</title>
        <authorList>
            <consortium name="Lawrence Berkeley National Laboratory"/>
            <person name="Harder C.B."/>
            <person name="Miyauchi S."/>
            <person name="Viragh M."/>
            <person name="Kuo A."/>
            <person name="Thoen E."/>
            <person name="Andreopoulos B."/>
            <person name="Lu D."/>
            <person name="Skrede I."/>
            <person name="Drula E."/>
            <person name="Henrissat B."/>
            <person name="Morin E."/>
            <person name="Kohler A."/>
            <person name="Barry K."/>
            <person name="LaButti K."/>
            <person name="Morin E."/>
            <person name="Salamov A."/>
            <person name="Lipzen A."/>
            <person name="Mereny Z."/>
            <person name="Hegedus B."/>
            <person name="Baldrian P."/>
            <person name="Stursova M."/>
            <person name="Weitz H."/>
            <person name="Taylor A."/>
            <person name="Grigoriev I.V."/>
            <person name="Nagy L.G."/>
            <person name="Martin F."/>
            <person name="Kauserud H."/>
        </authorList>
    </citation>
    <scope>NUCLEOTIDE SEQUENCE</scope>
    <source>
        <strain evidence="3">CBHHK067</strain>
    </source>
</reference>
<evidence type="ECO:0000313" key="3">
    <source>
        <dbReference type="EMBL" id="KAJ7705989.1"/>
    </source>
</evidence>
<dbReference type="AlphaFoldDB" id="A0AAD7GV73"/>
<protein>
    <recommendedName>
        <fullName evidence="2">DUF7721 domain-containing protein</fullName>
    </recommendedName>
</protein>
<feature type="domain" description="DUF7721" evidence="2">
    <location>
        <begin position="6"/>
        <end position="94"/>
    </location>
</feature>
<dbReference type="PANTHER" id="PTHR39477:SF1">
    <property type="entry name" value="BETA-FLANKING PROTEIN"/>
    <property type="match status" value="1"/>
</dbReference>
<evidence type="ECO:0000256" key="1">
    <source>
        <dbReference type="SAM" id="MobiDB-lite"/>
    </source>
</evidence>
<sequence length="156" mass="16377">MQPQHQEQAVRKAQEEGSSDDAELYAQASKHVQQHHQEEDSVPDEGSLKDAHQQIYKQDGSGEPDVKVHSGLDTDVVSGAVVAQALKMFSQGGGGSSSDLIGLAMGQASKLMSGMGEEDGGAGDFKSTIMKKVAMMAFKSQMSSGGGIMGLASKFM</sequence>
<dbReference type="Proteomes" id="UP001221757">
    <property type="component" value="Unassembled WGS sequence"/>
</dbReference>
<feature type="region of interest" description="Disordered" evidence="1">
    <location>
        <begin position="1"/>
        <end position="71"/>
    </location>
</feature>
<organism evidence="3 4">
    <name type="scientific">Mycena rosella</name>
    <name type="common">Pink bonnet</name>
    <name type="synonym">Agaricus rosellus</name>
    <dbReference type="NCBI Taxonomy" id="1033263"/>
    <lineage>
        <taxon>Eukaryota</taxon>
        <taxon>Fungi</taxon>
        <taxon>Dikarya</taxon>
        <taxon>Basidiomycota</taxon>
        <taxon>Agaricomycotina</taxon>
        <taxon>Agaricomycetes</taxon>
        <taxon>Agaricomycetidae</taxon>
        <taxon>Agaricales</taxon>
        <taxon>Marasmiineae</taxon>
        <taxon>Mycenaceae</taxon>
        <taxon>Mycena</taxon>
    </lineage>
</organism>
<gene>
    <name evidence="3" type="ORF">B0H17DRAFT_1035169</name>
</gene>
<dbReference type="Pfam" id="PF24845">
    <property type="entry name" value="DUF7721"/>
    <property type="match status" value="1"/>
</dbReference>
<proteinExistence type="predicted"/>
<evidence type="ECO:0000313" key="4">
    <source>
        <dbReference type="Proteomes" id="UP001221757"/>
    </source>
</evidence>
<accession>A0AAD7GV73</accession>
<comment type="caution">
    <text evidence="3">The sequence shown here is derived from an EMBL/GenBank/DDBJ whole genome shotgun (WGS) entry which is preliminary data.</text>
</comment>
<keyword evidence="4" id="KW-1185">Reference proteome</keyword>
<name>A0AAD7GV73_MYCRO</name>
<dbReference type="EMBL" id="JARKIE010000007">
    <property type="protein sequence ID" value="KAJ7705989.1"/>
    <property type="molecule type" value="Genomic_DNA"/>
</dbReference>
<dbReference type="PANTHER" id="PTHR39477">
    <property type="entry name" value="CHROMOSOME 8, WHOLE GENOME SHOTGUN SEQUENCE"/>
    <property type="match status" value="1"/>
</dbReference>
<dbReference type="InterPro" id="IPR056138">
    <property type="entry name" value="DUF7721"/>
</dbReference>
<evidence type="ECO:0000259" key="2">
    <source>
        <dbReference type="Pfam" id="PF24845"/>
    </source>
</evidence>